<dbReference type="SUPFAM" id="SSF58104">
    <property type="entry name" value="Methyl-accepting chemotaxis protein (MCP) signaling domain"/>
    <property type="match status" value="1"/>
</dbReference>
<dbReference type="AlphaFoldDB" id="A0A7G6E5M1"/>
<dbReference type="RefSeq" id="WP_034421237.1">
    <property type="nucleotide sequence ID" value="NZ_CP045798.1"/>
</dbReference>
<feature type="coiled-coil region" evidence="3">
    <location>
        <begin position="342"/>
        <end position="376"/>
    </location>
</feature>
<sequence length="602" mass="67434">MKGSVVGTWLKSLEQLYGKDLVQKALLEINWPADRIISPVEDIPDKEPKEIVSFIAANINKTPGEVWREVGRHNIATFSQWFPSYFQRSNLKDFLLMMDEVHLQLTKRIPGAHPPRLVAREISPREIEMTYSSKRGMQDYFLGLLEGSAKFFNEHLVIKILDKGKDGEKDFLNVSLQFEKSETKHQKFTLNHVLSFGFVKNLALKGALLTAIAAAPIYFLTKTLPLNPLLFLIISIFFISWGVNHLLFRPLLVLKENLGEMAKGDFTKNTNITTGDTLEELGNQLLSIQENIKKDFLFIKGGTDDLHTFTKKFSDIASQMAGVSDVISSVVHEVAKGAVYQAQETEKSVGILTANIQKLEELAGQELQTKSQLEEAVMNIQRSYQQVQGVSDHLTQTKDSFAKVNQQGQEIKERVKGIMEIATTVEQIADQTNLLSLNASIEAARAGEMGRGFTVVAQEIRGLADDVKQAVKTINENLGFFIKEVGSLVNHIQDQYQRLEESNKSLNGAVQDNMSATQKIAGVANQIVRLVEELSRETKHIAEVFQNLHALAAIAQENSASSEEMSANVMEYSEKIKELTGYISQLEQLTVGFKEELDKYKI</sequence>
<evidence type="ECO:0000259" key="5">
    <source>
        <dbReference type="PROSITE" id="PS50111"/>
    </source>
</evidence>
<dbReference type="OrthoDB" id="9816519at2"/>
<dbReference type="Proteomes" id="UP000515847">
    <property type="component" value="Chromosome"/>
</dbReference>
<keyword evidence="4" id="KW-0472">Membrane</keyword>
<dbReference type="KEGG" id="tfr:BR63_14405"/>
<dbReference type="SUPFAM" id="SSF111126">
    <property type="entry name" value="Ligand-binding domain in the NO signalling and Golgi transport"/>
    <property type="match status" value="1"/>
</dbReference>
<evidence type="ECO:0000313" key="7">
    <source>
        <dbReference type="Proteomes" id="UP000515847"/>
    </source>
</evidence>
<feature type="transmembrane region" description="Helical" evidence="4">
    <location>
        <begin position="226"/>
        <end position="248"/>
    </location>
</feature>
<dbReference type="PANTHER" id="PTHR32089:SF112">
    <property type="entry name" value="LYSOZYME-LIKE PROTEIN-RELATED"/>
    <property type="match status" value="1"/>
</dbReference>
<name>A0A7G6E5M1_THEFR</name>
<reference evidence="6 7" key="1">
    <citation type="journal article" date="2019" name="Front. Microbiol.">
        <title>Thermoanaerosceptrum fracticalcis gen. nov. sp. nov., a Novel Fumarate-Fermenting Microorganism From a Deep Fractured Carbonate Aquifer of the US Great Basin.</title>
        <authorList>
            <person name="Hamilton-Brehm S.D."/>
            <person name="Stewart L.E."/>
            <person name="Zavarin M."/>
            <person name="Caldwell M."/>
            <person name="Lawson P.A."/>
            <person name="Onstott T.C."/>
            <person name="Grzymski J."/>
            <person name="Neveux I."/>
            <person name="Lollar B.S."/>
            <person name="Russell C.E."/>
            <person name="Moser D.P."/>
        </authorList>
    </citation>
    <scope>NUCLEOTIDE SEQUENCE [LARGE SCALE GENOMIC DNA]</scope>
    <source>
        <strain evidence="6 7">DRI-13</strain>
    </source>
</reference>
<proteinExistence type="predicted"/>
<dbReference type="EMBL" id="CP045798">
    <property type="protein sequence ID" value="QNB47375.1"/>
    <property type="molecule type" value="Genomic_DNA"/>
</dbReference>
<dbReference type="GO" id="GO:0016020">
    <property type="term" value="C:membrane"/>
    <property type="evidence" value="ECO:0007669"/>
    <property type="project" value="InterPro"/>
</dbReference>
<dbReference type="GO" id="GO:0020037">
    <property type="term" value="F:heme binding"/>
    <property type="evidence" value="ECO:0007669"/>
    <property type="project" value="InterPro"/>
</dbReference>
<accession>A0A7G6E5M1</accession>
<evidence type="ECO:0000313" key="6">
    <source>
        <dbReference type="EMBL" id="QNB47375.1"/>
    </source>
</evidence>
<dbReference type="PANTHER" id="PTHR32089">
    <property type="entry name" value="METHYL-ACCEPTING CHEMOTAXIS PROTEIN MCPB"/>
    <property type="match status" value="1"/>
</dbReference>
<dbReference type="Pfam" id="PF00015">
    <property type="entry name" value="MCPsignal"/>
    <property type="match status" value="1"/>
</dbReference>
<keyword evidence="4" id="KW-0812">Transmembrane</keyword>
<feature type="transmembrane region" description="Helical" evidence="4">
    <location>
        <begin position="202"/>
        <end position="220"/>
    </location>
</feature>
<dbReference type="Gene3D" id="1.10.287.950">
    <property type="entry name" value="Methyl-accepting chemotaxis protein"/>
    <property type="match status" value="1"/>
</dbReference>
<protein>
    <submittedName>
        <fullName evidence="6">Chemotaxis protein</fullName>
    </submittedName>
</protein>
<dbReference type="InterPro" id="IPR011644">
    <property type="entry name" value="Heme_NO-bd"/>
</dbReference>
<dbReference type="PROSITE" id="PS50111">
    <property type="entry name" value="CHEMOTAXIS_TRANSDUC_2"/>
    <property type="match status" value="1"/>
</dbReference>
<gene>
    <name evidence="6" type="ORF">BR63_14405</name>
</gene>
<keyword evidence="7" id="KW-1185">Reference proteome</keyword>
<feature type="domain" description="Methyl-accepting transducer" evidence="5">
    <location>
        <begin position="316"/>
        <end position="573"/>
    </location>
</feature>
<dbReference type="InterPro" id="IPR004089">
    <property type="entry name" value="MCPsignal_dom"/>
</dbReference>
<dbReference type="GO" id="GO:0007165">
    <property type="term" value="P:signal transduction"/>
    <property type="evidence" value="ECO:0007669"/>
    <property type="project" value="UniProtKB-KW"/>
</dbReference>
<keyword evidence="4" id="KW-1133">Transmembrane helix</keyword>
<dbReference type="InterPro" id="IPR024096">
    <property type="entry name" value="NO_sig/Golgi_transp_ligand-bd"/>
</dbReference>
<dbReference type="InterPro" id="IPR038158">
    <property type="entry name" value="H-NOX_domain_sf"/>
</dbReference>
<evidence type="ECO:0000256" key="2">
    <source>
        <dbReference type="PROSITE-ProRule" id="PRU00284"/>
    </source>
</evidence>
<dbReference type="SMART" id="SM00283">
    <property type="entry name" value="MA"/>
    <property type="match status" value="1"/>
</dbReference>
<evidence type="ECO:0000256" key="3">
    <source>
        <dbReference type="SAM" id="Coils"/>
    </source>
</evidence>
<evidence type="ECO:0000256" key="1">
    <source>
        <dbReference type="ARBA" id="ARBA00023224"/>
    </source>
</evidence>
<dbReference type="Gene3D" id="3.90.1520.10">
    <property type="entry name" value="H-NOX domain"/>
    <property type="match status" value="1"/>
</dbReference>
<keyword evidence="1 2" id="KW-0807">Transducer</keyword>
<organism evidence="6 7">
    <name type="scientific">Thermanaerosceptrum fracticalcis</name>
    <dbReference type="NCBI Taxonomy" id="1712410"/>
    <lineage>
        <taxon>Bacteria</taxon>
        <taxon>Bacillati</taxon>
        <taxon>Bacillota</taxon>
        <taxon>Clostridia</taxon>
        <taxon>Eubacteriales</taxon>
        <taxon>Peptococcaceae</taxon>
        <taxon>Thermanaerosceptrum</taxon>
    </lineage>
</organism>
<dbReference type="Pfam" id="PF07700">
    <property type="entry name" value="HNOB"/>
    <property type="match status" value="1"/>
</dbReference>
<evidence type="ECO:0000256" key="4">
    <source>
        <dbReference type="SAM" id="Phobius"/>
    </source>
</evidence>
<keyword evidence="3" id="KW-0175">Coiled coil</keyword>